<dbReference type="OrthoDB" id="4070583at2759"/>
<proteinExistence type="predicted"/>
<feature type="compositionally biased region" description="Low complexity" evidence="1">
    <location>
        <begin position="53"/>
        <end position="63"/>
    </location>
</feature>
<feature type="compositionally biased region" description="Basic and acidic residues" evidence="1">
    <location>
        <begin position="806"/>
        <end position="818"/>
    </location>
</feature>
<dbReference type="InterPro" id="IPR024527">
    <property type="entry name" value="Eisosome1"/>
</dbReference>
<dbReference type="AlphaFoldDB" id="M2YRR9"/>
<feature type="compositionally biased region" description="Basic and acidic residues" evidence="1">
    <location>
        <begin position="642"/>
        <end position="660"/>
    </location>
</feature>
<feature type="compositionally biased region" description="Low complexity" evidence="1">
    <location>
        <begin position="874"/>
        <end position="883"/>
    </location>
</feature>
<dbReference type="GO" id="GO:0070941">
    <property type="term" value="P:eisosome assembly"/>
    <property type="evidence" value="ECO:0007669"/>
    <property type="project" value="TreeGrafter"/>
</dbReference>
<feature type="compositionally biased region" description="Polar residues" evidence="1">
    <location>
        <begin position="951"/>
        <end position="961"/>
    </location>
</feature>
<feature type="region of interest" description="Disordered" evidence="1">
    <location>
        <begin position="909"/>
        <end position="1058"/>
    </location>
</feature>
<evidence type="ECO:0008006" key="4">
    <source>
        <dbReference type="Google" id="ProtNLM"/>
    </source>
</evidence>
<feature type="region of interest" description="Disordered" evidence="1">
    <location>
        <begin position="505"/>
        <end position="759"/>
    </location>
</feature>
<dbReference type="KEGG" id="pfj:MYCFIDRAFT_86890"/>
<sequence>MAAEPCPDPSVHKHQRNLSEQASTAALYVTRPASASHNEANVKDDNVLGPDGKLSSKSAAASLKHAKPQDLPSFPSHGTPADSAGKAAMLAKDYKMKELWQPEQSVAGSKAAVLAAGKGAKLDLWEAQATAAGQSAASLAFKNKGLSPQAYGGNTPENKSKALQAAAMSAKASRARAASTPTLAPALYPDAHNAVPNALNAATVSHRNSAKVKSDHNGGWNDAANQAARIMNSHMDPQLFTEHPGIQTDEDRRQAALKASAISMAKRMYENQNRDAMLADPEAPGAHHAGARAAARNEAIAHPDVKQEALAYLSLQDHAHKLAAERLAKIDKDMEASRFREHYGYEDKPKRLSSRLSMRSVGTGGRRGRAVSESAANASDSDDDQAAARRIRKQMANLGSASKDVDEKRQREDRAKVLAAAEKRVSSRMHDMDQQVYRDTGKVSEAMMAEWEEKARVRAQQEREKKAETPGRTHIGGGKYMETADIEAIAAARLKGTLDEINATAEQRRARDAEIAAEKEEQERLKMEQKMQDQAQKEEWRRIRDEDKAAARRQKEEEKLRKAEEKRIATEEKRLAKEEKRKSRDEKRDTAAAVAAGATLGEAAAKVRQDDEPEQDTVANNGREKHASAFSRLKDHFRKSGSHKEQKQDQEAAKDSDTHNEAPVVAGGAVAGAATGATMADIGHSGDRDLDAQQASHVLGEDESRPATATTITTAEPEVAPLAQPVSPLTEEEKHLETPAPAVASAEPEEVHSSSLDRDAAIVGTSGAAVGAAFLRDHEISEHKGASDERSSISGSVIADEELDDDKLTHDDPTRPKFEQQPSFTLHGDEVPTTTVTSSTKPDLERHISQIPESDFEDSDEDSDDWNEKHAEKAAAAAAAVASTGVIATPAAQVEAEPEPPVPSAEVYEETMTRMEDQRAEPPTDLPSTIQPPGVPKHIPTDAISTMAIKSVNNSPVTGTAASFKEGEKDRHNKLQKKSVKGKEPALEPVSTAGTASAVKVSEDRPRESAAAPASPAKITKTERHEHQDEKDEKKGLRGLISRIRHKSKSEKQAGSFM</sequence>
<feature type="compositionally biased region" description="Basic and acidic residues" evidence="1">
    <location>
        <begin position="911"/>
        <end position="922"/>
    </location>
</feature>
<feature type="compositionally biased region" description="Basic and acidic residues" evidence="1">
    <location>
        <begin position="1020"/>
        <end position="1036"/>
    </location>
</feature>
<name>M2YRR9_PSEFD</name>
<feature type="region of interest" description="Disordered" evidence="1">
    <location>
        <begin position="350"/>
        <end position="387"/>
    </location>
</feature>
<dbReference type="VEuPathDB" id="FungiDB:MYCFIDRAFT_86890"/>
<dbReference type="RefSeq" id="XP_007929361.1">
    <property type="nucleotide sequence ID" value="XM_007931170.1"/>
</dbReference>
<dbReference type="Pfam" id="PF12757">
    <property type="entry name" value="Eisosome1"/>
    <property type="match status" value="1"/>
</dbReference>
<feature type="compositionally biased region" description="Low complexity" evidence="1">
    <location>
        <begin position="664"/>
        <end position="678"/>
    </location>
</feature>
<feature type="compositionally biased region" description="Basic and acidic residues" evidence="1">
    <location>
        <begin position="781"/>
        <end position="791"/>
    </location>
</feature>
<reference evidence="2 3" key="1">
    <citation type="journal article" date="2012" name="PLoS Pathog.">
        <title>Diverse lifestyles and strategies of plant pathogenesis encoded in the genomes of eighteen Dothideomycetes fungi.</title>
        <authorList>
            <person name="Ohm R.A."/>
            <person name="Feau N."/>
            <person name="Henrissat B."/>
            <person name="Schoch C.L."/>
            <person name="Horwitz B.A."/>
            <person name="Barry K.W."/>
            <person name="Condon B.J."/>
            <person name="Copeland A.C."/>
            <person name="Dhillon B."/>
            <person name="Glaser F."/>
            <person name="Hesse C.N."/>
            <person name="Kosti I."/>
            <person name="LaButti K."/>
            <person name="Lindquist E.A."/>
            <person name="Lucas S."/>
            <person name="Salamov A.A."/>
            <person name="Bradshaw R.E."/>
            <person name="Ciuffetti L."/>
            <person name="Hamelin R.C."/>
            <person name="Kema G.H.J."/>
            <person name="Lawrence C."/>
            <person name="Scott J.A."/>
            <person name="Spatafora J.W."/>
            <person name="Turgeon B.G."/>
            <person name="de Wit P.J.G.M."/>
            <person name="Zhong S."/>
            <person name="Goodwin S.B."/>
            <person name="Grigoriev I.V."/>
        </authorList>
    </citation>
    <scope>NUCLEOTIDE SEQUENCE [LARGE SCALE GENOMIC DNA]</scope>
    <source>
        <strain evidence="2 3">CIRAD86</strain>
    </source>
</reference>
<dbReference type="EMBL" id="KB446561">
    <property type="protein sequence ID" value="EME80420.1"/>
    <property type="molecule type" value="Genomic_DNA"/>
</dbReference>
<feature type="compositionally biased region" description="Low complexity" evidence="1">
    <location>
        <begin position="831"/>
        <end position="841"/>
    </location>
</feature>
<feature type="non-terminal residue" evidence="2">
    <location>
        <position position="1058"/>
    </location>
</feature>
<accession>M2YRR9</accession>
<dbReference type="GeneID" id="19342505"/>
<feature type="region of interest" description="Disordered" evidence="1">
    <location>
        <begin position="781"/>
        <end position="883"/>
    </location>
</feature>
<evidence type="ECO:0000256" key="1">
    <source>
        <dbReference type="SAM" id="MobiDB-lite"/>
    </source>
</evidence>
<feature type="compositionally biased region" description="Basic and acidic residues" evidence="1">
    <location>
        <begin position="506"/>
        <end position="590"/>
    </location>
</feature>
<organism evidence="2 3">
    <name type="scientific">Pseudocercospora fijiensis (strain CIRAD86)</name>
    <name type="common">Black leaf streak disease fungus</name>
    <name type="synonym">Mycosphaerella fijiensis</name>
    <dbReference type="NCBI Taxonomy" id="383855"/>
    <lineage>
        <taxon>Eukaryota</taxon>
        <taxon>Fungi</taxon>
        <taxon>Dikarya</taxon>
        <taxon>Ascomycota</taxon>
        <taxon>Pezizomycotina</taxon>
        <taxon>Dothideomycetes</taxon>
        <taxon>Dothideomycetidae</taxon>
        <taxon>Mycosphaerellales</taxon>
        <taxon>Mycosphaerellaceae</taxon>
        <taxon>Pseudocercospora</taxon>
    </lineage>
</organism>
<feature type="region of interest" description="Disordered" evidence="1">
    <location>
        <begin position="1"/>
        <end position="85"/>
    </location>
</feature>
<protein>
    <recommendedName>
        <fullName evidence="4">Eisosome protein 1</fullName>
    </recommendedName>
</protein>
<keyword evidence="3" id="KW-1185">Reference proteome</keyword>
<feature type="compositionally biased region" description="Basic and acidic residues" evidence="1">
    <location>
        <begin position="749"/>
        <end position="759"/>
    </location>
</feature>
<evidence type="ECO:0000313" key="3">
    <source>
        <dbReference type="Proteomes" id="UP000016932"/>
    </source>
</evidence>
<dbReference type="PANTHER" id="PTHR28298:SF1">
    <property type="entry name" value="EISOSOME PROTEIN 1"/>
    <property type="match status" value="1"/>
</dbReference>
<gene>
    <name evidence="2" type="ORF">MYCFIDRAFT_86890</name>
</gene>
<feature type="compositionally biased region" description="Low complexity" evidence="1">
    <location>
        <begin position="591"/>
        <end position="604"/>
    </location>
</feature>
<evidence type="ECO:0000313" key="2">
    <source>
        <dbReference type="EMBL" id="EME80420.1"/>
    </source>
</evidence>
<dbReference type="Proteomes" id="UP000016932">
    <property type="component" value="Unassembled WGS sequence"/>
</dbReference>
<dbReference type="eggNOG" id="ENOG502S8WV">
    <property type="taxonomic scope" value="Eukaryota"/>
</dbReference>
<feature type="compositionally biased region" description="Acidic residues" evidence="1">
    <location>
        <begin position="854"/>
        <end position="865"/>
    </location>
</feature>
<dbReference type="HOGENOM" id="CLU_009741_0_0_1"/>
<dbReference type="PANTHER" id="PTHR28298">
    <property type="entry name" value="EISOSOME PROTEIN 1"/>
    <property type="match status" value="1"/>
</dbReference>